<dbReference type="InterPro" id="IPR013762">
    <property type="entry name" value="Integrase-like_cat_sf"/>
</dbReference>
<dbReference type="RefSeq" id="WP_091688152.1">
    <property type="nucleotide sequence ID" value="NZ_CAAGSJ010000004.1"/>
</dbReference>
<evidence type="ECO:0000313" key="4">
    <source>
        <dbReference type="Proteomes" id="UP000243338"/>
    </source>
</evidence>
<proteinExistence type="predicted"/>
<keyword evidence="4" id="KW-1185">Reference proteome</keyword>
<dbReference type="GO" id="GO:0003677">
    <property type="term" value="F:DNA binding"/>
    <property type="evidence" value="ECO:0007669"/>
    <property type="project" value="InterPro"/>
</dbReference>
<gene>
    <name evidence="3" type="ORF">SAMN04488587_0187</name>
</gene>
<organism evidence="3 4">
    <name type="scientific">Methanococcoides vulcani</name>
    <dbReference type="NCBI Taxonomy" id="1353158"/>
    <lineage>
        <taxon>Archaea</taxon>
        <taxon>Methanobacteriati</taxon>
        <taxon>Methanobacteriota</taxon>
        <taxon>Stenosarchaea group</taxon>
        <taxon>Methanomicrobia</taxon>
        <taxon>Methanosarcinales</taxon>
        <taxon>Methanosarcinaceae</taxon>
        <taxon>Methanococcoides</taxon>
    </lineage>
</organism>
<dbReference type="SUPFAM" id="SSF56349">
    <property type="entry name" value="DNA breaking-rejoining enzymes"/>
    <property type="match status" value="1"/>
</dbReference>
<dbReference type="Pfam" id="PF16795">
    <property type="entry name" value="Phage_integr_3"/>
    <property type="match status" value="1"/>
</dbReference>
<dbReference type="InterPro" id="IPR031857">
    <property type="entry name" value="Integrase_SSV1_C"/>
</dbReference>
<evidence type="ECO:0000259" key="2">
    <source>
        <dbReference type="Pfam" id="PF16795"/>
    </source>
</evidence>
<reference evidence="4" key="1">
    <citation type="submission" date="2016-10" db="EMBL/GenBank/DDBJ databases">
        <authorList>
            <person name="Varghese N."/>
            <person name="Submissions S."/>
        </authorList>
    </citation>
    <scope>NUCLEOTIDE SEQUENCE [LARGE SCALE GENOMIC DNA]</scope>
    <source>
        <strain evidence="4">SLH 33</strain>
    </source>
</reference>
<accession>A0A1H9Y2V0</accession>
<dbReference type="GO" id="GO:0006310">
    <property type="term" value="P:DNA recombination"/>
    <property type="evidence" value="ECO:0007669"/>
    <property type="project" value="UniProtKB-KW"/>
</dbReference>
<dbReference type="GO" id="GO:0015074">
    <property type="term" value="P:DNA integration"/>
    <property type="evidence" value="ECO:0007669"/>
    <property type="project" value="InterPro"/>
</dbReference>
<evidence type="ECO:0000313" key="3">
    <source>
        <dbReference type="EMBL" id="SES63126.1"/>
    </source>
</evidence>
<dbReference type="Gene3D" id="1.10.443.10">
    <property type="entry name" value="Intergrase catalytic core"/>
    <property type="match status" value="1"/>
</dbReference>
<dbReference type="InterPro" id="IPR011010">
    <property type="entry name" value="DNA_brk_join_enz"/>
</dbReference>
<keyword evidence="1" id="KW-0233">DNA recombination</keyword>
<dbReference type="AlphaFoldDB" id="A0A1H9Y2V0"/>
<sequence>MFVISLDENFDGDIKVIQKTDNSDLETRVASLEQQLKSLSETHATAGIRTRVLSLGSSSKTRSVDSFNSSKMVSVGVPKIDYTSIKIDFEKWVYNRIGEPTAKSYIRYLDRYLKGVVIENIEDLINISTTVNKGWNSFAKSIRNLINYSIEKRLISKEWGIELKEVLKIKKNGTDTFVPKDETVRAVLDKCDKEEMKLLMQLIYYSGIRIIEAIKILTEFDDKKLHYEEGVAYYDLDWERGNKKAFKAFMPTDFAGQLMKVNINEGYARRYIRERGLPLKYGRNFFIDKCVKAGIQESLIKYMVGHSNGSVLMTNYLDKLNNSTLNYKKVIPSLMEIIAI</sequence>
<protein>
    <submittedName>
        <fullName evidence="3">Intergrase/Recombinase</fullName>
    </submittedName>
</protein>
<dbReference type="EMBL" id="FOHQ01000001">
    <property type="protein sequence ID" value="SES63126.1"/>
    <property type="molecule type" value="Genomic_DNA"/>
</dbReference>
<feature type="domain" description="Integrase SSV1 C-terminal" evidence="2">
    <location>
        <begin position="177"/>
        <end position="332"/>
    </location>
</feature>
<name>A0A1H9Y2V0_9EURY</name>
<evidence type="ECO:0000256" key="1">
    <source>
        <dbReference type="ARBA" id="ARBA00023172"/>
    </source>
</evidence>
<dbReference type="Proteomes" id="UP000243338">
    <property type="component" value="Unassembled WGS sequence"/>
</dbReference>
<dbReference type="OrthoDB" id="40845at2157"/>